<evidence type="ECO:0000313" key="1">
    <source>
        <dbReference type="EMBL" id="QJA92897.1"/>
    </source>
</evidence>
<proteinExistence type="predicted"/>
<accession>A0A6M3LCH8</accession>
<reference evidence="1" key="1">
    <citation type="submission" date="2020-03" db="EMBL/GenBank/DDBJ databases">
        <title>The deep terrestrial virosphere.</title>
        <authorList>
            <person name="Holmfeldt K."/>
            <person name="Nilsson E."/>
            <person name="Simone D."/>
            <person name="Lopez-Fernandez M."/>
            <person name="Wu X."/>
            <person name="de Brujin I."/>
            <person name="Lundin D."/>
            <person name="Andersson A."/>
            <person name="Bertilsson S."/>
            <person name="Dopson M."/>
        </authorList>
    </citation>
    <scope>NUCLEOTIDE SEQUENCE</scope>
    <source>
        <strain evidence="1">MM415B04426</strain>
    </source>
</reference>
<sequence length="62" mass="7334">MKEILPNNNTEYWKHTEKCPLCFGRGRVATEPYELTEDVYKIVYEEEQAIAEAERILRDGDK</sequence>
<organism evidence="1">
    <name type="scientific">viral metagenome</name>
    <dbReference type="NCBI Taxonomy" id="1070528"/>
    <lineage>
        <taxon>unclassified sequences</taxon>
        <taxon>metagenomes</taxon>
        <taxon>organismal metagenomes</taxon>
    </lineage>
</organism>
<protein>
    <submittedName>
        <fullName evidence="1">Uncharacterized protein</fullName>
    </submittedName>
</protein>
<dbReference type="AlphaFoldDB" id="A0A6M3LCH8"/>
<name>A0A6M3LCH8_9ZZZZ</name>
<gene>
    <name evidence="1" type="ORF">MM415B04426_0007</name>
</gene>
<dbReference type="EMBL" id="MT143105">
    <property type="protein sequence ID" value="QJA92897.1"/>
    <property type="molecule type" value="Genomic_DNA"/>
</dbReference>